<dbReference type="InterPro" id="IPR019292">
    <property type="entry name" value="McrC"/>
</dbReference>
<comment type="caution">
    <text evidence="1">The sequence shown here is derived from an EMBL/GenBank/DDBJ whole genome shotgun (WGS) entry which is preliminary data.</text>
</comment>
<dbReference type="EMBL" id="BAAAES010000023">
    <property type="protein sequence ID" value="GAA0678100.1"/>
    <property type="molecule type" value="Genomic_DNA"/>
</dbReference>
<reference evidence="2" key="1">
    <citation type="journal article" date="2019" name="Int. J. Syst. Evol. Microbiol.">
        <title>The Global Catalogue of Microorganisms (GCM) 10K type strain sequencing project: providing services to taxonomists for standard genome sequencing and annotation.</title>
        <authorList>
            <consortium name="The Broad Institute Genomics Platform"/>
            <consortium name="The Broad Institute Genome Sequencing Center for Infectious Disease"/>
            <person name="Wu L."/>
            <person name="Ma J."/>
        </authorList>
    </citation>
    <scope>NUCLEOTIDE SEQUENCE [LARGE SCALE GENOMIC DNA]</scope>
    <source>
        <strain evidence="2">JCM 14603</strain>
    </source>
</reference>
<organism evidence="1 2">
    <name type="scientific">Sphingomonas insulae</name>
    <dbReference type="NCBI Taxonomy" id="424800"/>
    <lineage>
        <taxon>Bacteria</taxon>
        <taxon>Pseudomonadati</taxon>
        <taxon>Pseudomonadota</taxon>
        <taxon>Alphaproteobacteria</taxon>
        <taxon>Sphingomonadales</taxon>
        <taxon>Sphingomonadaceae</taxon>
        <taxon>Sphingomonas</taxon>
    </lineage>
</organism>
<dbReference type="Proteomes" id="UP001500238">
    <property type="component" value="Unassembled WGS sequence"/>
</dbReference>
<dbReference type="PANTHER" id="PTHR38733:SF1">
    <property type="entry name" value="TYPE IV METHYL-DIRECTED RESTRICTION ENZYME ECOKMCRBC"/>
    <property type="match status" value="1"/>
</dbReference>
<protein>
    <submittedName>
        <fullName evidence="1">IQ calmodulin-binding- domain protein</fullName>
    </submittedName>
</protein>
<proteinExistence type="predicted"/>
<keyword evidence="2" id="KW-1185">Reference proteome</keyword>
<evidence type="ECO:0000313" key="2">
    <source>
        <dbReference type="Proteomes" id="UP001500238"/>
    </source>
</evidence>
<sequence>MTLLTTNEWSDVPLSPWVESPLDRNKAEQLLRVAKASELGGRDGARILVDNHRKIRTQGMVGVIASPAVTLEILPKIDESEGDAVARTRLVEMLSVAFDLSIDAERFAGMNVQHETLLEILIRRFCDLTFAALQRGLPRRYVQQADDLRALRGRLDVTRQFTLLAANPSKLACRFDALSADIPLNRIVKAAVSRLRALARAPDNERRLSELLFAYGQVNSTPNGRLPWDDLVLDRTNRAWHMVVKLAELLLGDRFQAADAGQHHGFALVFDMGKLFERYVGKLILRALRGQDVRVCLQRPRDHLLDVLDESERTAKTRSFMTQPDIVVLRDGLPVLIADTKWKRLSAATEDAQHDIKEADVHQMLAYAHVYDVSRLLLLYPHHPGLQSENELLVSRYVRGTADRRLYAATVSLDGRADVTQRLVQLLLTCCISRDAAEQSQDIALVAP</sequence>
<dbReference type="RefSeq" id="WP_163956317.1">
    <property type="nucleotide sequence ID" value="NZ_BAAAES010000023.1"/>
</dbReference>
<gene>
    <name evidence="1" type="ORF">GCM10009102_33230</name>
</gene>
<accession>A0ABP3T3K9</accession>
<name>A0ABP3T3K9_9SPHN</name>
<dbReference type="PANTHER" id="PTHR38733">
    <property type="entry name" value="PROTEIN MCRC"/>
    <property type="match status" value="1"/>
</dbReference>
<dbReference type="Pfam" id="PF10117">
    <property type="entry name" value="McrBC"/>
    <property type="match status" value="1"/>
</dbReference>
<evidence type="ECO:0000313" key="1">
    <source>
        <dbReference type="EMBL" id="GAA0678100.1"/>
    </source>
</evidence>